<reference evidence="2" key="1">
    <citation type="submission" date="2019-10" db="EMBL/GenBank/DDBJ databases">
        <authorList>
            <consortium name="DOE Joint Genome Institute"/>
            <person name="Kuo A."/>
            <person name="Miyauchi S."/>
            <person name="Kiss E."/>
            <person name="Drula E."/>
            <person name="Kohler A."/>
            <person name="Sanchez-Garcia M."/>
            <person name="Andreopoulos B."/>
            <person name="Barry K.W."/>
            <person name="Bonito G."/>
            <person name="Buee M."/>
            <person name="Carver A."/>
            <person name="Chen C."/>
            <person name="Cichocki N."/>
            <person name="Clum A."/>
            <person name="Culley D."/>
            <person name="Crous P.W."/>
            <person name="Fauchery L."/>
            <person name="Girlanda M."/>
            <person name="Hayes R."/>
            <person name="Keri Z."/>
            <person name="LaButti K."/>
            <person name="Lipzen A."/>
            <person name="Lombard V."/>
            <person name="Magnuson J."/>
            <person name="Maillard F."/>
            <person name="Morin E."/>
            <person name="Murat C."/>
            <person name="Nolan M."/>
            <person name="Ohm R."/>
            <person name="Pangilinan J."/>
            <person name="Pereira M."/>
            <person name="Perotto S."/>
            <person name="Peter M."/>
            <person name="Riley R."/>
            <person name="Sitrit Y."/>
            <person name="Stielow B."/>
            <person name="Szollosi G."/>
            <person name="Zifcakova L."/>
            <person name="Stursova M."/>
            <person name="Spatafora J.W."/>
            <person name="Tedersoo L."/>
            <person name="Vaario L.-M."/>
            <person name="Yamada A."/>
            <person name="Yan M."/>
            <person name="Wang P."/>
            <person name="Xu J."/>
            <person name="Bruns T."/>
            <person name="Baldrian P."/>
            <person name="Vilgalys R."/>
            <person name="Henrissat B."/>
            <person name="Grigoriev I.V."/>
            <person name="Hibbett D."/>
            <person name="Nagy L.G."/>
            <person name="Martin F.M."/>
        </authorList>
    </citation>
    <scope>NUCLEOTIDE SEQUENCE</scope>
    <source>
        <strain evidence="2">Prilba</strain>
    </source>
</reference>
<dbReference type="EMBL" id="WHVB01000053">
    <property type="protein sequence ID" value="KAF8464766.1"/>
    <property type="molecule type" value="Genomic_DNA"/>
</dbReference>
<evidence type="ECO:0000256" key="1">
    <source>
        <dbReference type="SAM" id="MobiDB-lite"/>
    </source>
</evidence>
<keyword evidence="3" id="KW-1185">Reference proteome</keyword>
<feature type="compositionally biased region" description="Pro residues" evidence="1">
    <location>
        <begin position="236"/>
        <end position="251"/>
    </location>
</feature>
<feature type="compositionally biased region" description="Low complexity" evidence="1">
    <location>
        <begin position="473"/>
        <end position="492"/>
    </location>
</feature>
<feature type="compositionally biased region" description="Low complexity" evidence="1">
    <location>
        <begin position="325"/>
        <end position="340"/>
    </location>
</feature>
<reference evidence="2" key="2">
    <citation type="journal article" date="2020" name="Nat. Commun.">
        <title>Large-scale genome sequencing of mycorrhizal fungi provides insights into the early evolution of symbiotic traits.</title>
        <authorList>
            <person name="Miyauchi S."/>
            <person name="Kiss E."/>
            <person name="Kuo A."/>
            <person name="Drula E."/>
            <person name="Kohler A."/>
            <person name="Sanchez-Garcia M."/>
            <person name="Morin E."/>
            <person name="Andreopoulos B."/>
            <person name="Barry K.W."/>
            <person name="Bonito G."/>
            <person name="Buee M."/>
            <person name="Carver A."/>
            <person name="Chen C."/>
            <person name="Cichocki N."/>
            <person name="Clum A."/>
            <person name="Culley D."/>
            <person name="Crous P.W."/>
            <person name="Fauchery L."/>
            <person name="Girlanda M."/>
            <person name="Hayes R.D."/>
            <person name="Keri Z."/>
            <person name="LaButti K."/>
            <person name="Lipzen A."/>
            <person name="Lombard V."/>
            <person name="Magnuson J."/>
            <person name="Maillard F."/>
            <person name="Murat C."/>
            <person name="Nolan M."/>
            <person name="Ohm R.A."/>
            <person name="Pangilinan J."/>
            <person name="Pereira M.F."/>
            <person name="Perotto S."/>
            <person name="Peter M."/>
            <person name="Pfister S."/>
            <person name="Riley R."/>
            <person name="Sitrit Y."/>
            <person name="Stielow J.B."/>
            <person name="Szollosi G."/>
            <person name="Zifcakova L."/>
            <person name="Stursova M."/>
            <person name="Spatafora J.W."/>
            <person name="Tedersoo L."/>
            <person name="Vaario L.M."/>
            <person name="Yamada A."/>
            <person name="Yan M."/>
            <person name="Wang P."/>
            <person name="Xu J."/>
            <person name="Bruns T."/>
            <person name="Baldrian P."/>
            <person name="Vilgalys R."/>
            <person name="Dunand C."/>
            <person name="Henrissat B."/>
            <person name="Grigoriev I.V."/>
            <person name="Hibbett D."/>
            <person name="Nagy L.G."/>
            <person name="Martin F.M."/>
        </authorList>
    </citation>
    <scope>NUCLEOTIDE SEQUENCE</scope>
    <source>
        <strain evidence="2">Prilba</strain>
    </source>
</reference>
<protein>
    <submittedName>
        <fullName evidence="2">Uncharacterized protein</fullName>
    </submittedName>
</protein>
<dbReference type="AlphaFoldDB" id="A0A9P5JUF5"/>
<feature type="compositionally biased region" description="Low complexity" evidence="1">
    <location>
        <begin position="426"/>
        <end position="449"/>
    </location>
</feature>
<feature type="compositionally biased region" description="Polar residues" evidence="1">
    <location>
        <begin position="416"/>
        <end position="425"/>
    </location>
</feature>
<feature type="compositionally biased region" description="Pro residues" evidence="1">
    <location>
        <begin position="195"/>
        <end position="208"/>
    </location>
</feature>
<organism evidence="2 3">
    <name type="scientific">Russula ochroleuca</name>
    <dbReference type="NCBI Taxonomy" id="152965"/>
    <lineage>
        <taxon>Eukaryota</taxon>
        <taxon>Fungi</taxon>
        <taxon>Dikarya</taxon>
        <taxon>Basidiomycota</taxon>
        <taxon>Agaricomycotina</taxon>
        <taxon>Agaricomycetes</taxon>
        <taxon>Russulales</taxon>
        <taxon>Russulaceae</taxon>
        <taxon>Russula</taxon>
    </lineage>
</organism>
<dbReference type="OrthoDB" id="2553626at2759"/>
<feature type="compositionally biased region" description="Polar residues" evidence="1">
    <location>
        <begin position="155"/>
        <end position="164"/>
    </location>
</feature>
<feature type="compositionally biased region" description="Low complexity" evidence="1">
    <location>
        <begin position="252"/>
        <end position="261"/>
    </location>
</feature>
<comment type="caution">
    <text evidence="2">The sequence shown here is derived from an EMBL/GenBank/DDBJ whole genome shotgun (WGS) entry which is preliminary data.</text>
</comment>
<feature type="region of interest" description="Disordered" evidence="1">
    <location>
        <begin position="115"/>
        <end position="272"/>
    </location>
</feature>
<accession>A0A9P5JUF5</accession>
<proteinExistence type="predicted"/>
<evidence type="ECO:0000313" key="2">
    <source>
        <dbReference type="EMBL" id="KAF8464766.1"/>
    </source>
</evidence>
<evidence type="ECO:0000313" key="3">
    <source>
        <dbReference type="Proteomes" id="UP000759537"/>
    </source>
</evidence>
<gene>
    <name evidence="2" type="ORF">DFH94DRAFT_392826</name>
</gene>
<feature type="region of interest" description="Disordered" evidence="1">
    <location>
        <begin position="557"/>
        <end position="616"/>
    </location>
</feature>
<name>A0A9P5JUF5_9AGAM</name>
<sequence>MRSLFLHVSALNDDEYNLFTSSFADLVALDLPLKIDDDFEKLTVSIREARAWLRGRYPDLPVIDLDQILRLFPASPEQDATLSRGQFFAILRLVLHVRGGAELDRNLVFKQVHLNPSHNEPASPSRPVNDRPTRSFPAPPRRRQASAGTVFDAPTSDTSTNPFFPTNHVHDHPQPPIHPDLRTGTVSSPTIVPAKPQPLPVSTPPPAPAHHASNPFVNRAATVVARSSPSPERRLPPLPPRKVPPVLPPRSFPSSVSTSDPSPKPPPPQVLTKVPHLTSALMQQSLQASKAGQEAKRIEAQREQERVLQVLKSSARSVSPPKRLGVGSSGSSHSSVDGAGTTIPVLPPRRHVSPPASVASTRSFEQVAGASLVSRRTLRRSPSPLRPRSGSRFQSRSPSPSRPTTDLPPPMHPNRKTSATEYTNISASPAAASTASSTSTTSTSSPSSPRFGRSMSVDHSSPPPVPRRRRPDSVQVLPSPAGTSSSTPSLLPHVGTAPPATALSPTFGRLSRHLSLSARESRWDDVRDTFSAVRYKAEAGISRRGWVPGLERDERLITERSESGGGREVGGVPSTSSSEDGLGVDGESPAGGARRRSSLERDEMKWSAGDGWSPLT</sequence>
<dbReference type="Proteomes" id="UP000759537">
    <property type="component" value="Unassembled WGS sequence"/>
</dbReference>
<feature type="region of interest" description="Disordered" evidence="1">
    <location>
        <begin position="311"/>
        <end position="505"/>
    </location>
</feature>
<feature type="compositionally biased region" description="Low complexity" evidence="1">
    <location>
        <begin position="371"/>
        <end position="405"/>
    </location>
</feature>